<evidence type="ECO:0000313" key="2">
    <source>
        <dbReference type="EMBL" id="USD21101.1"/>
    </source>
</evidence>
<feature type="chain" id="PRO_5045228514" description="DUF5666 domain-containing protein" evidence="1">
    <location>
        <begin position="20"/>
        <end position="99"/>
    </location>
</feature>
<sequence>MLRIFTLIAGLTFTFFVQAEEVVTGTLEEIISEDFETGKVERRFALKDEQSGHYYFIEADELKRKGMKSGDRIKIRGERGERRMLHIRETQKLKAAGEE</sequence>
<protein>
    <recommendedName>
        <fullName evidence="4">DUF5666 domain-containing protein</fullName>
    </recommendedName>
</protein>
<dbReference type="EMBL" id="CP092418">
    <property type="protein sequence ID" value="USD21101.1"/>
    <property type="molecule type" value="Genomic_DNA"/>
</dbReference>
<keyword evidence="1" id="KW-0732">Signal</keyword>
<proteinExistence type="predicted"/>
<keyword evidence="3" id="KW-1185">Reference proteome</keyword>
<gene>
    <name evidence="2" type="ORF">MJO52_18870</name>
</gene>
<accession>A0ABY4V9Z2</accession>
<dbReference type="RefSeq" id="WP_252083504.1">
    <property type="nucleotide sequence ID" value="NZ_CP092418.1"/>
</dbReference>
<feature type="signal peptide" evidence="1">
    <location>
        <begin position="1"/>
        <end position="19"/>
    </location>
</feature>
<organism evidence="2 3">
    <name type="scientific">Microbulbifer variabilis</name>
    <dbReference type="NCBI Taxonomy" id="266805"/>
    <lineage>
        <taxon>Bacteria</taxon>
        <taxon>Pseudomonadati</taxon>
        <taxon>Pseudomonadota</taxon>
        <taxon>Gammaproteobacteria</taxon>
        <taxon>Cellvibrionales</taxon>
        <taxon>Microbulbiferaceae</taxon>
        <taxon>Microbulbifer</taxon>
    </lineage>
</organism>
<evidence type="ECO:0000256" key="1">
    <source>
        <dbReference type="SAM" id="SignalP"/>
    </source>
</evidence>
<name>A0ABY4V9Z2_9GAMM</name>
<reference evidence="2" key="1">
    <citation type="submission" date="2022-02" db="EMBL/GenBank/DDBJ databases">
        <title>Coral-associated bacteria.</title>
        <authorList>
            <person name="Tang K."/>
            <person name="Wang X."/>
        </authorList>
    </citation>
    <scope>NUCLEOTIDE SEQUENCE</scope>
    <source>
        <strain evidence="2">SCSIO 43006</strain>
    </source>
</reference>
<dbReference type="Proteomes" id="UP001055658">
    <property type="component" value="Chromosome"/>
</dbReference>
<evidence type="ECO:0008006" key="4">
    <source>
        <dbReference type="Google" id="ProtNLM"/>
    </source>
</evidence>
<evidence type="ECO:0000313" key="3">
    <source>
        <dbReference type="Proteomes" id="UP001055658"/>
    </source>
</evidence>